<keyword evidence="8" id="KW-1185">Reference proteome</keyword>
<feature type="domain" description="Cation/H+ exchanger transmembrane" evidence="6">
    <location>
        <begin position="28"/>
        <end position="446"/>
    </location>
</feature>
<dbReference type="Pfam" id="PF00999">
    <property type="entry name" value="Na_H_Exchanger"/>
    <property type="match status" value="1"/>
</dbReference>
<feature type="transmembrane region" description="Helical" evidence="5">
    <location>
        <begin position="350"/>
        <end position="370"/>
    </location>
</feature>
<organism evidence="7 8">
    <name type="scientific">Corynascus novoguineensis</name>
    <dbReference type="NCBI Taxonomy" id="1126955"/>
    <lineage>
        <taxon>Eukaryota</taxon>
        <taxon>Fungi</taxon>
        <taxon>Dikarya</taxon>
        <taxon>Ascomycota</taxon>
        <taxon>Pezizomycotina</taxon>
        <taxon>Sordariomycetes</taxon>
        <taxon>Sordariomycetidae</taxon>
        <taxon>Sordariales</taxon>
        <taxon>Chaetomiaceae</taxon>
        <taxon>Corynascus</taxon>
    </lineage>
</organism>
<dbReference type="GO" id="GO:0005886">
    <property type="term" value="C:plasma membrane"/>
    <property type="evidence" value="ECO:0007669"/>
    <property type="project" value="InterPro"/>
</dbReference>
<feature type="transmembrane region" description="Helical" evidence="5">
    <location>
        <begin position="70"/>
        <end position="93"/>
    </location>
</feature>
<evidence type="ECO:0000256" key="4">
    <source>
        <dbReference type="ARBA" id="ARBA00023136"/>
    </source>
</evidence>
<keyword evidence="2 5" id="KW-0812">Transmembrane</keyword>
<feature type="transmembrane region" description="Helical" evidence="5">
    <location>
        <begin position="6"/>
        <end position="26"/>
    </location>
</feature>
<accession>A0AAN7D141</accession>
<evidence type="ECO:0000256" key="5">
    <source>
        <dbReference type="SAM" id="Phobius"/>
    </source>
</evidence>
<dbReference type="InterPro" id="IPR006153">
    <property type="entry name" value="Cation/H_exchanger_TM"/>
</dbReference>
<feature type="transmembrane region" description="Helical" evidence="5">
    <location>
        <begin position="382"/>
        <end position="406"/>
    </location>
</feature>
<feature type="transmembrane region" description="Helical" evidence="5">
    <location>
        <begin position="105"/>
        <end position="128"/>
    </location>
</feature>
<dbReference type="PANTHER" id="PTHR31382">
    <property type="entry name" value="NA(+)/H(+) ANTIPORTER"/>
    <property type="match status" value="1"/>
</dbReference>
<feature type="transmembrane region" description="Helical" evidence="5">
    <location>
        <begin position="426"/>
        <end position="445"/>
    </location>
</feature>
<gene>
    <name evidence="7" type="ORF">C7999DRAFT_37041</name>
</gene>
<evidence type="ECO:0000313" key="8">
    <source>
        <dbReference type="Proteomes" id="UP001303647"/>
    </source>
</evidence>
<reference evidence="7" key="1">
    <citation type="journal article" date="2023" name="Mol. Phylogenet. Evol.">
        <title>Genome-scale phylogeny and comparative genomics of the fungal order Sordariales.</title>
        <authorList>
            <person name="Hensen N."/>
            <person name="Bonometti L."/>
            <person name="Westerberg I."/>
            <person name="Brannstrom I.O."/>
            <person name="Guillou S."/>
            <person name="Cros-Aarteil S."/>
            <person name="Calhoun S."/>
            <person name="Haridas S."/>
            <person name="Kuo A."/>
            <person name="Mondo S."/>
            <person name="Pangilinan J."/>
            <person name="Riley R."/>
            <person name="LaButti K."/>
            <person name="Andreopoulos B."/>
            <person name="Lipzen A."/>
            <person name="Chen C."/>
            <person name="Yan M."/>
            <person name="Daum C."/>
            <person name="Ng V."/>
            <person name="Clum A."/>
            <person name="Steindorff A."/>
            <person name="Ohm R.A."/>
            <person name="Martin F."/>
            <person name="Silar P."/>
            <person name="Natvig D.O."/>
            <person name="Lalanne C."/>
            <person name="Gautier V."/>
            <person name="Ament-Velasquez S.L."/>
            <person name="Kruys A."/>
            <person name="Hutchinson M.I."/>
            <person name="Powell A.J."/>
            <person name="Barry K."/>
            <person name="Miller A.N."/>
            <person name="Grigoriev I.V."/>
            <person name="Debuchy R."/>
            <person name="Gladieux P."/>
            <person name="Hiltunen Thoren M."/>
            <person name="Johannesson H."/>
        </authorList>
    </citation>
    <scope>NUCLEOTIDE SEQUENCE</scope>
    <source>
        <strain evidence="7">CBS 359.72</strain>
    </source>
</reference>
<feature type="transmembrane region" description="Helical" evidence="5">
    <location>
        <begin position="271"/>
        <end position="300"/>
    </location>
</feature>
<dbReference type="Proteomes" id="UP001303647">
    <property type="component" value="Unassembled WGS sequence"/>
</dbReference>
<keyword evidence="3 5" id="KW-1133">Transmembrane helix</keyword>
<dbReference type="PANTHER" id="PTHR31382:SF1">
    <property type="entry name" value="SODIUM ION_PROTON EXCHANGER (EUROFUNG)"/>
    <property type="match status" value="1"/>
</dbReference>
<feature type="transmembrane region" description="Helical" evidence="5">
    <location>
        <begin position="33"/>
        <end position="50"/>
    </location>
</feature>
<dbReference type="GO" id="GO:0120029">
    <property type="term" value="P:proton export across plasma membrane"/>
    <property type="evidence" value="ECO:0007669"/>
    <property type="project" value="InterPro"/>
</dbReference>
<dbReference type="GO" id="GO:0036376">
    <property type="term" value="P:sodium ion export across plasma membrane"/>
    <property type="evidence" value="ECO:0007669"/>
    <property type="project" value="InterPro"/>
</dbReference>
<dbReference type="GO" id="GO:0015385">
    <property type="term" value="F:sodium:proton antiporter activity"/>
    <property type="evidence" value="ECO:0007669"/>
    <property type="project" value="InterPro"/>
</dbReference>
<dbReference type="GO" id="GO:0042391">
    <property type="term" value="P:regulation of membrane potential"/>
    <property type="evidence" value="ECO:0007669"/>
    <property type="project" value="InterPro"/>
</dbReference>
<sequence length="521" mass="55374">MPTLATTNFNIVLGVLGGWVSLYGSVSYLLKESFYVSGAPISLLAGVALSPPAVNFIRPLDYALGSPDNLAAVTLGLSRLALGVQLVLAGAQLPGRYLAKQWRQLALLAGPAAAAAWLVTSLLVWALIVPEGGRRGRLPLPHALAVGACLAPATDPVLLATAVARGRFADRNLPRDLQDLVVAESGATTGVGGYLCLFLVLYLVKFNGDGGGDGDVRAMMGLWFGETWGYTVLLGIAYGAAVGCVARGLLRWAGERRFVDSESFLVPAVALALFVVGTCGMFGSGDVLACFAAGSALAWGDGGRFRLEVLDDSLQPTVNLLLHVPVFMWYGAVCPWDLFRTSSAASLGRLVALGVSVLLLRRLPWVLAFYRFIPQVEGSWQAIFVGFFGPVGVSAVYYLYVTLAFLRTLGIDGRPRADVEALPETVTVVVWFVVICSVFVHGFSIPLGKLSYYLPETNTRGALSSSSPSGYPGPSFAFDDAGDELGTGFRRSVFRIDGSAIRKLHESSARAALNREALHHQ</sequence>
<reference evidence="7" key="2">
    <citation type="submission" date="2023-05" db="EMBL/GenBank/DDBJ databases">
        <authorList>
            <consortium name="Lawrence Berkeley National Laboratory"/>
            <person name="Steindorff A."/>
            <person name="Hensen N."/>
            <person name="Bonometti L."/>
            <person name="Westerberg I."/>
            <person name="Brannstrom I.O."/>
            <person name="Guillou S."/>
            <person name="Cros-Aarteil S."/>
            <person name="Calhoun S."/>
            <person name="Haridas S."/>
            <person name="Kuo A."/>
            <person name="Mondo S."/>
            <person name="Pangilinan J."/>
            <person name="Riley R."/>
            <person name="Labutti K."/>
            <person name="Andreopoulos B."/>
            <person name="Lipzen A."/>
            <person name="Chen C."/>
            <person name="Yanf M."/>
            <person name="Daum C."/>
            <person name="Ng V."/>
            <person name="Clum A."/>
            <person name="Ohm R."/>
            <person name="Martin F."/>
            <person name="Silar P."/>
            <person name="Natvig D."/>
            <person name="Lalanne C."/>
            <person name="Gautier V."/>
            <person name="Ament-Velasquez S.L."/>
            <person name="Kruys A."/>
            <person name="Hutchinson M.I."/>
            <person name="Powell A.J."/>
            <person name="Barry K."/>
            <person name="Miller A.N."/>
            <person name="Grigoriev I.V."/>
            <person name="Debuchy R."/>
            <person name="Gladieux P."/>
            <person name="Thoren M.H."/>
            <person name="Johannesson H."/>
        </authorList>
    </citation>
    <scope>NUCLEOTIDE SEQUENCE</scope>
    <source>
        <strain evidence="7">CBS 359.72</strain>
    </source>
</reference>
<name>A0AAN7D141_9PEZI</name>
<feature type="transmembrane region" description="Helical" evidence="5">
    <location>
        <begin position="140"/>
        <end position="159"/>
    </location>
</feature>
<evidence type="ECO:0000256" key="1">
    <source>
        <dbReference type="ARBA" id="ARBA00004141"/>
    </source>
</evidence>
<evidence type="ECO:0000256" key="3">
    <source>
        <dbReference type="ARBA" id="ARBA00022989"/>
    </source>
</evidence>
<feature type="transmembrane region" description="Helical" evidence="5">
    <location>
        <begin position="180"/>
        <end position="204"/>
    </location>
</feature>
<evidence type="ECO:0000256" key="2">
    <source>
        <dbReference type="ARBA" id="ARBA00022692"/>
    </source>
</evidence>
<keyword evidence="4 5" id="KW-0472">Membrane</keyword>
<dbReference type="EMBL" id="MU857602">
    <property type="protein sequence ID" value="KAK4252060.1"/>
    <property type="molecule type" value="Genomic_DNA"/>
</dbReference>
<dbReference type="InterPro" id="IPR004712">
    <property type="entry name" value="Na+/H+_antiporter_fungi"/>
</dbReference>
<protein>
    <submittedName>
        <fullName evidence="7">Cation/H+ exchanger</fullName>
    </submittedName>
</protein>
<proteinExistence type="predicted"/>
<evidence type="ECO:0000313" key="7">
    <source>
        <dbReference type="EMBL" id="KAK4252060.1"/>
    </source>
</evidence>
<comment type="subcellular location">
    <subcellularLocation>
        <location evidence="1">Membrane</location>
        <topology evidence="1">Multi-pass membrane protein</topology>
    </subcellularLocation>
</comment>
<feature type="transmembrane region" description="Helical" evidence="5">
    <location>
        <begin position="320"/>
        <end position="338"/>
    </location>
</feature>
<comment type="caution">
    <text evidence="7">The sequence shown here is derived from an EMBL/GenBank/DDBJ whole genome shotgun (WGS) entry which is preliminary data.</text>
</comment>
<feature type="transmembrane region" description="Helical" evidence="5">
    <location>
        <begin position="228"/>
        <end position="250"/>
    </location>
</feature>
<dbReference type="AlphaFoldDB" id="A0AAN7D141"/>
<evidence type="ECO:0000259" key="6">
    <source>
        <dbReference type="Pfam" id="PF00999"/>
    </source>
</evidence>